<keyword evidence="2" id="KW-1185">Reference proteome</keyword>
<organism evidence="1 2">
    <name type="scientific">Fimbriiglobus ruber</name>
    <dbReference type="NCBI Taxonomy" id="1908690"/>
    <lineage>
        <taxon>Bacteria</taxon>
        <taxon>Pseudomonadati</taxon>
        <taxon>Planctomycetota</taxon>
        <taxon>Planctomycetia</taxon>
        <taxon>Gemmatales</taxon>
        <taxon>Gemmataceae</taxon>
        <taxon>Fimbriiglobus</taxon>
    </lineage>
</organism>
<evidence type="ECO:0000313" key="1">
    <source>
        <dbReference type="EMBL" id="OWK43162.1"/>
    </source>
</evidence>
<evidence type="ECO:0000313" key="2">
    <source>
        <dbReference type="Proteomes" id="UP000214646"/>
    </source>
</evidence>
<reference evidence="2" key="1">
    <citation type="submission" date="2017-06" db="EMBL/GenBank/DDBJ databases">
        <title>Genome analysis of Fimbriiglobus ruber SP5, the first member of the order Planctomycetales with confirmed chitinolytic capability.</title>
        <authorList>
            <person name="Ravin N.V."/>
            <person name="Rakitin A.L."/>
            <person name="Ivanova A.A."/>
            <person name="Beletsky A.V."/>
            <person name="Kulichevskaya I.S."/>
            <person name="Mardanov A.V."/>
            <person name="Dedysh S.N."/>
        </authorList>
    </citation>
    <scope>NUCLEOTIDE SEQUENCE [LARGE SCALE GENOMIC DNA]</scope>
    <source>
        <strain evidence="2">SP5</strain>
    </source>
</reference>
<dbReference type="EMBL" id="NIDE01000004">
    <property type="protein sequence ID" value="OWK43162.1"/>
    <property type="molecule type" value="Genomic_DNA"/>
</dbReference>
<accession>A0A225DP35</accession>
<comment type="caution">
    <text evidence="1">The sequence shown here is derived from an EMBL/GenBank/DDBJ whole genome shotgun (WGS) entry which is preliminary data.</text>
</comment>
<name>A0A225DP35_9BACT</name>
<dbReference type="AlphaFoldDB" id="A0A225DP35"/>
<dbReference type="Proteomes" id="UP000214646">
    <property type="component" value="Unassembled WGS sequence"/>
</dbReference>
<protein>
    <submittedName>
        <fullName evidence="1">Uncharacterized protein</fullName>
    </submittedName>
</protein>
<proteinExistence type="predicted"/>
<sequence>MSGGSQYTPIRVVCHSPPTASFCQSRKTETAERVMVRRLTGSTPTDNIRRVDGR</sequence>
<gene>
    <name evidence="1" type="ORF">FRUB_02761</name>
</gene>